<evidence type="ECO:0008006" key="3">
    <source>
        <dbReference type="Google" id="ProtNLM"/>
    </source>
</evidence>
<accession>A0A1H2SSQ9</accession>
<protein>
    <recommendedName>
        <fullName evidence="3">Heme-binding protein</fullName>
    </recommendedName>
</protein>
<reference evidence="2" key="1">
    <citation type="submission" date="2016-10" db="EMBL/GenBank/DDBJ databases">
        <authorList>
            <person name="Varghese N."/>
            <person name="Submissions S."/>
        </authorList>
    </citation>
    <scope>NUCLEOTIDE SEQUENCE [LARGE SCALE GENOMIC DNA]</scope>
    <source>
        <strain evidence="2">DSM 29303</strain>
    </source>
</reference>
<gene>
    <name evidence="1" type="ORF">SAMN05444276_101715</name>
</gene>
<dbReference type="RefSeq" id="WP_036730570.1">
    <property type="nucleotide sequence ID" value="NZ_FNNA01000001.1"/>
</dbReference>
<proteinExistence type="predicted"/>
<dbReference type="Proteomes" id="UP000182944">
    <property type="component" value="Unassembled WGS sequence"/>
</dbReference>
<evidence type="ECO:0000313" key="1">
    <source>
        <dbReference type="EMBL" id="SDW34495.1"/>
    </source>
</evidence>
<sequence length="74" mass="7898">MAETVLLRTALTSARIDVVEALEQCLGEARAHSQTAVAVVMVGEDGDIRTATTFSSRLMLKGALLHALSRIDSE</sequence>
<dbReference type="EMBL" id="FNNA01000001">
    <property type="protein sequence ID" value="SDW34495.1"/>
    <property type="molecule type" value="Genomic_DNA"/>
</dbReference>
<dbReference type="STRING" id="1545044.SAMN05444276_101715"/>
<keyword evidence="2" id="KW-1185">Reference proteome</keyword>
<evidence type="ECO:0000313" key="2">
    <source>
        <dbReference type="Proteomes" id="UP000182944"/>
    </source>
</evidence>
<dbReference type="AlphaFoldDB" id="A0A1H2SSQ9"/>
<organism evidence="1 2">
    <name type="scientific">Paracoccus sanguinis</name>
    <dbReference type="NCBI Taxonomy" id="1545044"/>
    <lineage>
        <taxon>Bacteria</taxon>
        <taxon>Pseudomonadati</taxon>
        <taxon>Pseudomonadota</taxon>
        <taxon>Alphaproteobacteria</taxon>
        <taxon>Rhodobacterales</taxon>
        <taxon>Paracoccaceae</taxon>
        <taxon>Paracoccus</taxon>
    </lineage>
</organism>
<name>A0A1H2SSQ9_9RHOB</name>